<dbReference type="SUPFAM" id="SSF53098">
    <property type="entry name" value="Ribonuclease H-like"/>
    <property type="match status" value="1"/>
</dbReference>
<dbReference type="Gene3D" id="3.30.420.10">
    <property type="entry name" value="Ribonuclease H-like superfamily/Ribonuclease H"/>
    <property type="match status" value="1"/>
</dbReference>
<dbReference type="RefSeq" id="WP_204809964.1">
    <property type="nucleotide sequence ID" value="NZ_BAAAIY010000002.1"/>
</dbReference>
<gene>
    <name evidence="1" type="ORF">ACFP71_10215</name>
</gene>
<dbReference type="InterPro" id="IPR036397">
    <property type="entry name" value="RNaseH_sf"/>
</dbReference>
<sequence>MAQLALRGRSVAVTISELARCVIDEGHHSVDAGPDTSLDGSAALASLEAADRRKVEELAGVVQQLLDDASPLAPRVARAAKKLGMSPRSLERRIAAYRRTGVAGLVDSRATRTRSSLVDPRWDEACVRVLRSYTYASTPTRSAVLAQIARDLEDQYGPDVVAIPATTTAYRRLNSLAKGKQSFGSATGRRSVAERPQGVLGRLRADRPGQYVVLDTNDLDVFAMEPVTLRWVKVQLTAAMDLYSRCIVGLKVTPVSTKAVDVASVLYQCVRPSNESEQGPGFPYHGVPDAVLVGTEVPDERLLSRQRGLPAVFAMTIVVDRGKQYISSHVISPAVLSQSAWPGFVVRTNLTHVPGARCQFPPPAWRALSCRSENAFALVAENGSPERSALRANFPQMAARPQLPQIRSPHGRIAGNGAARP</sequence>
<organism evidence="1 2">
    <name type="scientific">Oerskovia paurometabola</name>
    <dbReference type="NCBI Taxonomy" id="162170"/>
    <lineage>
        <taxon>Bacteria</taxon>
        <taxon>Bacillati</taxon>
        <taxon>Actinomycetota</taxon>
        <taxon>Actinomycetes</taxon>
        <taxon>Micrococcales</taxon>
        <taxon>Cellulomonadaceae</taxon>
        <taxon>Oerskovia</taxon>
    </lineage>
</organism>
<protein>
    <submittedName>
        <fullName evidence="1">Helix-turn-helix domain-containing protein</fullName>
    </submittedName>
</protein>
<proteinExistence type="predicted"/>
<reference evidence="2" key="1">
    <citation type="journal article" date="2019" name="Int. J. Syst. Evol. Microbiol.">
        <title>The Global Catalogue of Microorganisms (GCM) 10K type strain sequencing project: providing services to taxonomists for standard genome sequencing and annotation.</title>
        <authorList>
            <consortium name="The Broad Institute Genomics Platform"/>
            <consortium name="The Broad Institute Genome Sequencing Center for Infectious Disease"/>
            <person name="Wu L."/>
            <person name="Ma J."/>
        </authorList>
    </citation>
    <scope>NUCLEOTIDE SEQUENCE [LARGE SCALE GENOMIC DNA]</scope>
    <source>
        <strain evidence="2">CCUG 47105</strain>
    </source>
</reference>
<accession>A0ABW1XDP4</accession>
<evidence type="ECO:0000313" key="1">
    <source>
        <dbReference type="EMBL" id="MFC6425205.1"/>
    </source>
</evidence>
<dbReference type="Proteomes" id="UP001596305">
    <property type="component" value="Unassembled WGS sequence"/>
</dbReference>
<evidence type="ECO:0000313" key="2">
    <source>
        <dbReference type="Proteomes" id="UP001596305"/>
    </source>
</evidence>
<dbReference type="InterPro" id="IPR012337">
    <property type="entry name" value="RNaseH-like_sf"/>
</dbReference>
<comment type="caution">
    <text evidence="1">The sequence shown here is derived from an EMBL/GenBank/DDBJ whole genome shotgun (WGS) entry which is preliminary data.</text>
</comment>
<name>A0ABW1XDP4_9CELL</name>
<dbReference type="EMBL" id="JBHSTM010000005">
    <property type="protein sequence ID" value="MFC6425205.1"/>
    <property type="molecule type" value="Genomic_DNA"/>
</dbReference>
<keyword evidence="2" id="KW-1185">Reference proteome</keyword>